<evidence type="ECO:0000313" key="3">
    <source>
        <dbReference type="EMBL" id="RIJ28098.1"/>
    </source>
</evidence>
<dbReference type="Gene3D" id="3.40.140.80">
    <property type="match status" value="1"/>
</dbReference>
<dbReference type="PANTHER" id="PTHR39962:SF1">
    <property type="entry name" value="LPXI FAMILY PROTEIN"/>
    <property type="match status" value="1"/>
</dbReference>
<comment type="caution">
    <text evidence="3">The sequence shown here is derived from an EMBL/GenBank/DDBJ whole genome shotgun (WGS) entry which is preliminary data.</text>
</comment>
<dbReference type="Pfam" id="PF17930">
    <property type="entry name" value="LpxI_N"/>
    <property type="match status" value="1"/>
</dbReference>
<dbReference type="EMBL" id="QWFX01000013">
    <property type="protein sequence ID" value="RIJ28098.1"/>
    <property type="molecule type" value="Genomic_DNA"/>
</dbReference>
<gene>
    <name evidence="3" type="ORF">D1223_11830</name>
</gene>
<keyword evidence="4" id="KW-1185">Reference proteome</keyword>
<dbReference type="InterPro" id="IPR053174">
    <property type="entry name" value="LpxI"/>
</dbReference>
<dbReference type="Pfam" id="PF06230">
    <property type="entry name" value="LpxI_C"/>
    <property type="match status" value="1"/>
</dbReference>
<organism evidence="3 4">
    <name type="scientific">Henriciella mobilis</name>
    <dbReference type="NCBI Taxonomy" id="2305467"/>
    <lineage>
        <taxon>Bacteria</taxon>
        <taxon>Pseudomonadati</taxon>
        <taxon>Pseudomonadota</taxon>
        <taxon>Alphaproteobacteria</taxon>
        <taxon>Hyphomonadales</taxon>
        <taxon>Hyphomonadaceae</taxon>
        <taxon>Henriciella</taxon>
    </lineage>
</organism>
<dbReference type="OrthoDB" id="9789836at2"/>
<feature type="domain" description="LpxI C-terminal" evidence="1">
    <location>
        <begin position="137"/>
        <end position="272"/>
    </location>
</feature>
<dbReference type="InterPro" id="IPR043167">
    <property type="entry name" value="LpxI_C_sf"/>
</dbReference>
<dbReference type="RefSeq" id="WP_119376633.1">
    <property type="nucleotide sequence ID" value="NZ_QWFX01000013.1"/>
</dbReference>
<dbReference type="PANTHER" id="PTHR39962">
    <property type="entry name" value="BLL4848 PROTEIN"/>
    <property type="match status" value="1"/>
</dbReference>
<accession>A0A399R9L9</accession>
<reference evidence="3 4" key="1">
    <citation type="submission" date="2018-08" db="EMBL/GenBank/DDBJ databases">
        <title>Henriciella mobilis sp. nov., isolated from seawater.</title>
        <authorList>
            <person name="Cheng H."/>
            <person name="Wu Y.-H."/>
            <person name="Xu X.-W."/>
            <person name="Guo L.-L."/>
        </authorList>
    </citation>
    <scope>NUCLEOTIDE SEQUENCE [LARGE SCALE GENOMIC DNA]</scope>
    <source>
        <strain evidence="3 4">JN25</strain>
    </source>
</reference>
<evidence type="ECO:0000313" key="4">
    <source>
        <dbReference type="Proteomes" id="UP000266385"/>
    </source>
</evidence>
<sequence length="279" mass="29423">MSKLGIIAGLGSLPVSIAQAARESGRPVYVMRLAGFEEPALLEFPGETIGIGQLGRIAKRLKEEKCEELVLAGIVKRPNFSSIKLDLRGASLLPKVVSAARKGDDALLRVILDYFEKQGFRVVGAEEAASDLKMTMGLVAGPAPDETQLLDMRKAAHIASEIGRLDIGQGCVVVDGLVLAVEAQEGTDGMLARLNDLDPAIKGTAANRKGVLVKRPKPIQERRIDLPTIGPATIRSAAAAGLAGIGLEESGALLVGRDKIEALCAEHGVFVYGFPAGWD</sequence>
<dbReference type="Gene3D" id="3.40.50.20">
    <property type="match status" value="1"/>
</dbReference>
<evidence type="ECO:0000259" key="1">
    <source>
        <dbReference type="Pfam" id="PF06230"/>
    </source>
</evidence>
<name>A0A399R9L9_9PROT</name>
<feature type="domain" description="LpxI N-terminal" evidence="2">
    <location>
        <begin position="3"/>
        <end position="132"/>
    </location>
</feature>
<evidence type="ECO:0000259" key="2">
    <source>
        <dbReference type="Pfam" id="PF17930"/>
    </source>
</evidence>
<proteinExistence type="predicted"/>
<dbReference type="InterPro" id="IPR041255">
    <property type="entry name" value="LpxI_N"/>
</dbReference>
<dbReference type="AlphaFoldDB" id="A0A399R9L9"/>
<dbReference type="Proteomes" id="UP000266385">
    <property type="component" value="Unassembled WGS sequence"/>
</dbReference>
<protein>
    <submittedName>
        <fullName evidence="3">DUF1009 domain-containing protein</fullName>
    </submittedName>
</protein>
<dbReference type="InterPro" id="IPR010415">
    <property type="entry name" value="LpxI_C"/>
</dbReference>